<dbReference type="InterPro" id="IPR043130">
    <property type="entry name" value="CDP-OH_PTrfase_TM_dom"/>
</dbReference>
<dbReference type="PANTHER" id="PTHR14269">
    <property type="entry name" value="CDP-DIACYLGLYCEROL--GLYCEROL-3-PHOSPHATE 3-PHOSPHATIDYLTRANSFERASE-RELATED"/>
    <property type="match status" value="1"/>
</dbReference>
<keyword evidence="18" id="KW-1185">Reference proteome</keyword>
<keyword evidence="10" id="KW-0443">Lipid metabolism</keyword>
<evidence type="ECO:0000256" key="2">
    <source>
        <dbReference type="ARBA" id="ARBA00005042"/>
    </source>
</evidence>
<dbReference type="InterPro" id="IPR048254">
    <property type="entry name" value="CDP_ALCOHOL_P_TRANSF_CS"/>
</dbReference>
<feature type="transmembrane region" description="Helical" evidence="16">
    <location>
        <begin position="138"/>
        <end position="157"/>
    </location>
</feature>
<keyword evidence="12" id="KW-0594">Phospholipid biosynthesis</keyword>
<comment type="similarity">
    <text evidence="3 15">Belongs to the CDP-alcohol phosphatidyltransferase class-I family.</text>
</comment>
<dbReference type="EC" id="2.7.8.5" evidence="4"/>
<protein>
    <recommendedName>
        <fullName evidence="5">CDP-diacylglycerol--glycerol-3-phosphate 3-phosphatidyltransferase</fullName>
        <ecNumber evidence="4">2.7.8.5</ecNumber>
    </recommendedName>
</protein>
<dbReference type="PANTHER" id="PTHR14269:SF62">
    <property type="entry name" value="CDP-DIACYLGLYCEROL--GLYCEROL-3-PHOSPHATE 3-PHOSPHATIDYLTRANSFERASE 1, CHLOROPLASTIC"/>
    <property type="match status" value="1"/>
</dbReference>
<evidence type="ECO:0000256" key="3">
    <source>
        <dbReference type="ARBA" id="ARBA00010441"/>
    </source>
</evidence>
<comment type="caution">
    <text evidence="17">The sequence shown here is derived from an EMBL/GenBank/DDBJ whole genome shotgun (WGS) entry which is preliminary data.</text>
</comment>
<keyword evidence="11 16" id="KW-0472">Membrane</keyword>
<evidence type="ECO:0000256" key="15">
    <source>
        <dbReference type="RuleBase" id="RU003750"/>
    </source>
</evidence>
<dbReference type="PIRSF" id="PIRSF000847">
    <property type="entry name" value="Phos_ph_gly_syn"/>
    <property type="match status" value="1"/>
</dbReference>
<evidence type="ECO:0000256" key="13">
    <source>
        <dbReference type="ARBA" id="ARBA00023264"/>
    </source>
</evidence>
<evidence type="ECO:0000256" key="16">
    <source>
        <dbReference type="SAM" id="Phobius"/>
    </source>
</evidence>
<comment type="catalytic activity">
    <reaction evidence="14">
        <text>a CDP-1,2-diacyl-sn-glycerol + sn-glycerol 3-phosphate = a 1,2-diacyl-sn-glycero-3-phospho-(1'-sn-glycero-3'-phosphate) + CMP + H(+)</text>
        <dbReference type="Rhea" id="RHEA:12593"/>
        <dbReference type="ChEBI" id="CHEBI:15378"/>
        <dbReference type="ChEBI" id="CHEBI:57597"/>
        <dbReference type="ChEBI" id="CHEBI:58332"/>
        <dbReference type="ChEBI" id="CHEBI:60110"/>
        <dbReference type="ChEBI" id="CHEBI:60377"/>
        <dbReference type="EC" id="2.7.8.5"/>
    </reaction>
</comment>
<reference evidence="17 18" key="1">
    <citation type="submission" date="2018-05" db="EMBL/GenBank/DDBJ databases">
        <title>Rhodohalobacter halophilus gen. nov., sp. nov., a moderately halophilic member of the family Balneolaceae.</title>
        <authorList>
            <person name="Liu Z.-W."/>
        </authorList>
    </citation>
    <scope>NUCLEOTIDE SEQUENCE [LARGE SCALE GENOMIC DNA]</scope>
    <source>
        <strain evidence="17 18">8A47</strain>
    </source>
</reference>
<evidence type="ECO:0000256" key="4">
    <source>
        <dbReference type="ARBA" id="ARBA00013170"/>
    </source>
</evidence>
<evidence type="ECO:0000256" key="7">
    <source>
        <dbReference type="ARBA" id="ARBA00022679"/>
    </source>
</evidence>
<dbReference type="Proteomes" id="UP000245533">
    <property type="component" value="Unassembled WGS sequence"/>
</dbReference>
<sequence length="196" mass="22833">MGEVINIDGKKIKVRDYIYTWSNFISFTRILVVIPIIWLHINNGFETDVWIIVLIIYGVISDYLDGLVARWRDEISELGKILDPIADKLMAFFLFLYTVILGWIPLWYFFLGVVRDLLIMAGSAHIKRKRGKVAMSIMSGKITVNAMALYWISVFFFREAETAQTFLMVVSALMMIVSFIEYKRRYYKIINGADFN</sequence>
<feature type="transmembrane region" description="Helical" evidence="16">
    <location>
        <begin position="163"/>
        <end position="182"/>
    </location>
</feature>
<dbReference type="InterPro" id="IPR000462">
    <property type="entry name" value="CDP-OH_P_trans"/>
</dbReference>
<dbReference type="GO" id="GO:0016020">
    <property type="term" value="C:membrane"/>
    <property type="evidence" value="ECO:0007669"/>
    <property type="project" value="UniProtKB-SubCell"/>
</dbReference>
<keyword evidence="9 16" id="KW-1133">Transmembrane helix</keyword>
<dbReference type="RefSeq" id="WP_109647349.1">
    <property type="nucleotide sequence ID" value="NZ_QGGB01000008.1"/>
</dbReference>
<name>A0A316TMS9_9BACT</name>
<proteinExistence type="inferred from homology"/>
<dbReference type="InterPro" id="IPR050324">
    <property type="entry name" value="CDP-alcohol_PTase-I"/>
</dbReference>
<evidence type="ECO:0000256" key="11">
    <source>
        <dbReference type="ARBA" id="ARBA00023136"/>
    </source>
</evidence>
<evidence type="ECO:0000256" key="10">
    <source>
        <dbReference type="ARBA" id="ARBA00023098"/>
    </source>
</evidence>
<feature type="transmembrane region" description="Helical" evidence="16">
    <location>
        <begin position="21"/>
        <end position="41"/>
    </location>
</feature>
<keyword evidence="6" id="KW-0444">Lipid biosynthesis</keyword>
<evidence type="ECO:0000256" key="12">
    <source>
        <dbReference type="ARBA" id="ARBA00023209"/>
    </source>
</evidence>
<comment type="subcellular location">
    <subcellularLocation>
        <location evidence="1">Membrane</location>
        <topology evidence="1">Multi-pass membrane protein</topology>
    </subcellularLocation>
</comment>
<dbReference type="Gene3D" id="1.20.120.1760">
    <property type="match status" value="1"/>
</dbReference>
<evidence type="ECO:0000256" key="14">
    <source>
        <dbReference type="ARBA" id="ARBA00048586"/>
    </source>
</evidence>
<keyword evidence="13" id="KW-1208">Phospholipid metabolism</keyword>
<keyword evidence="7 15" id="KW-0808">Transferase</keyword>
<comment type="pathway">
    <text evidence="2">Phospholipid metabolism; phosphatidylglycerol biosynthesis; phosphatidylglycerol from CDP-diacylglycerol: step 1/2.</text>
</comment>
<dbReference type="AlphaFoldDB" id="A0A316TMS9"/>
<dbReference type="OrthoDB" id="9785031at2"/>
<dbReference type="InterPro" id="IPR004570">
    <property type="entry name" value="Phosphatidylglycerol_P_synth"/>
</dbReference>
<evidence type="ECO:0000256" key="1">
    <source>
        <dbReference type="ARBA" id="ARBA00004141"/>
    </source>
</evidence>
<evidence type="ECO:0000313" key="17">
    <source>
        <dbReference type="EMBL" id="PWN05907.1"/>
    </source>
</evidence>
<organism evidence="17 18">
    <name type="scientific">Rhodohalobacter mucosus</name>
    <dbReference type="NCBI Taxonomy" id="2079485"/>
    <lineage>
        <taxon>Bacteria</taxon>
        <taxon>Pseudomonadati</taxon>
        <taxon>Balneolota</taxon>
        <taxon>Balneolia</taxon>
        <taxon>Balneolales</taxon>
        <taxon>Balneolaceae</taxon>
        <taxon>Rhodohalobacter</taxon>
    </lineage>
</organism>
<evidence type="ECO:0000256" key="5">
    <source>
        <dbReference type="ARBA" id="ARBA00014944"/>
    </source>
</evidence>
<evidence type="ECO:0000313" key="18">
    <source>
        <dbReference type="Proteomes" id="UP000245533"/>
    </source>
</evidence>
<dbReference type="EMBL" id="QGGB01000008">
    <property type="protein sequence ID" value="PWN05907.1"/>
    <property type="molecule type" value="Genomic_DNA"/>
</dbReference>
<evidence type="ECO:0000256" key="6">
    <source>
        <dbReference type="ARBA" id="ARBA00022516"/>
    </source>
</evidence>
<dbReference type="GO" id="GO:0008444">
    <property type="term" value="F:CDP-diacylglycerol-glycerol-3-phosphate 3-phosphatidyltransferase activity"/>
    <property type="evidence" value="ECO:0007669"/>
    <property type="project" value="UniProtKB-EC"/>
</dbReference>
<gene>
    <name evidence="17" type="ORF">DDZ15_12025</name>
</gene>
<dbReference type="Pfam" id="PF01066">
    <property type="entry name" value="CDP-OH_P_transf"/>
    <property type="match status" value="1"/>
</dbReference>
<dbReference type="PROSITE" id="PS00379">
    <property type="entry name" value="CDP_ALCOHOL_P_TRANSF"/>
    <property type="match status" value="1"/>
</dbReference>
<feature type="transmembrane region" description="Helical" evidence="16">
    <location>
        <begin position="47"/>
        <end position="69"/>
    </location>
</feature>
<evidence type="ECO:0000256" key="8">
    <source>
        <dbReference type="ARBA" id="ARBA00022692"/>
    </source>
</evidence>
<evidence type="ECO:0000256" key="9">
    <source>
        <dbReference type="ARBA" id="ARBA00022989"/>
    </source>
</evidence>
<keyword evidence="8 16" id="KW-0812">Transmembrane</keyword>
<dbReference type="GO" id="GO:0046474">
    <property type="term" value="P:glycerophospholipid biosynthetic process"/>
    <property type="evidence" value="ECO:0007669"/>
    <property type="project" value="TreeGrafter"/>
</dbReference>
<accession>A0A316TMS9</accession>